<dbReference type="Gene3D" id="1.20.1280.50">
    <property type="match status" value="1"/>
</dbReference>
<keyword evidence="2" id="KW-1185">Reference proteome</keyword>
<gene>
    <name evidence="1" type="ORF">AAF712_009194</name>
</gene>
<organism evidence="1 2">
    <name type="scientific">Marasmius tenuissimus</name>
    <dbReference type="NCBI Taxonomy" id="585030"/>
    <lineage>
        <taxon>Eukaryota</taxon>
        <taxon>Fungi</taxon>
        <taxon>Dikarya</taxon>
        <taxon>Basidiomycota</taxon>
        <taxon>Agaricomycotina</taxon>
        <taxon>Agaricomycetes</taxon>
        <taxon>Agaricomycetidae</taxon>
        <taxon>Agaricales</taxon>
        <taxon>Marasmiineae</taxon>
        <taxon>Marasmiaceae</taxon>
        <taxon>Marasmius</taxon>
    </lineage>
</organism>
<evidence type="ECO:0008006" key="3">
    <source>
        <dbReference type="Google" id="ProtNLM"/>
    </source>
</evidence>
<name>A0ABR2ZSW7_9AGAR</name>
<reference evidence="1 2" key="1">
    <citation type="submission" date="2024-05" db="EMBL/GenBank/DDBJ databases">
        <title>A draft genome resource for the thread blight pathogen Marasmius tenuissimus strain MS-2.</title>
        <authorList>
            <person name="Yulfo-Soto G.E."/>
            <person name="Baruah I.K."/>
            <person name="Amoako-Attah I."/>
            <person name="Bukari Y."/>
            <person name="Meinhardt L.W."/>
            <person name="Bailey B.A."/>
            <person name="Cohen S.P."/>
        </authorList>
    </citation>
    <scope>NUCLEOTIDE SEQUENCE [LARGE SCALE GENOMIC DNA]</scope>
    <source>
        <strain evidence="1 2">MS-2</strain>
    </source>
</reference>
<dbReference type="EMBL" id="JBBXMP010000072">
    <property type="protein sequence ID" value="KAL0063843.1"/>
    <property type="molecule type" value="Genomic_DNA"/>
</dbReference>
<accession>A0ABR2ZSW7</accession>
<evidence type="ECO:0000313" key="1">
    <source>
        <dbReference type="EMBL" id="KAL0063843.1"/>
    </source>
</evidence>
<dbReference type="Proteomes" id="UP001437256">
    <property type="component" value="Unassembled WGS sequence"/>
</dbReference>
<evidence type="ECO:0000313" key="2">
    <source>
        <dbReference type="Proteomes" id="UP001437256"/>
    </source>
</evidence>
<sequence length="572" mass="65000">MITKSAVDTITGLVIPNPCQLPESNIWTQLRSLQPVAVSDASSLHIHLNKVDLEITIFDQLIRALESRILEAQSKRDSLQRHASQVLSLLSPIRRLPWEIMVKIFKFAANIGSMGDNILGTSSQWMSRAFRISAVCFRWRTIALDTPELWAHFAVDLQTRAQEPLDLFLDRSRQRPLSLAITHTNRRASPALSVLRSLAGQSSRWSSVDYHYLRHDETLTLMNAIQELPLVEHVVCPARGLGTPVTLNEQLRQCALLDTLTIRYDKFPEVDIPSLPLSHPGCLIFQYGPKEAFNNSLKVLKSCADVIEELTYESLPDEEERGFIFQANRASPWDIQEPIECKQVGKLLVHFYHPDGIYPHLSDIFRLLTLPSLVNLGLLGDCSVDRCFEGSWPAALFDEFVVRSKCQNLTSLNFYLPLSDAEVIASLQHFLALEELHITELFTEEIGDIKPDKLVKTVTKMLVEKLTVADPEKKGHSGGIGPQSFLTKLRSLRLWVRDHFDADEEFVEMVKSRWYPFYSGSVNDSQFLHCRLESVTLVIQDRDVERSVYKPLKVLDSEGMRVVVKANRTYIV</sequence>
<comment type="caution">
    <text evidence="1">The sequence shown here is derived from an EMBL/GenBank/DDBJ whole genome shotgun (WGS) entry which is preliminary data.</text>
</comment>
<protein>
    <recommendedName>
        <fullName evidence="3">F-box domain-containing protein</fullName>
    </recommendedName>
</protein>
<proteinExistence type="predicted"/>